<dbReference type="EMBL" id="MU827330">
    <property type="protein sequence ID" value="KAJ7354922.1"/>
    <property type="molecule type" value="Genomic_DNA"/>
</dbReference>
<protein>
    <recommendedName>
        <fullName evidence="1">CxC5 like cysteine cluster associated with KDZ domain-containing protein</fullName>
    </recommendedName>
</protein>
<dbReference type="AlphaFoldDB" id="A0A9W9YN48"/>
<evidence type="ECO:0000313" key="3">
    <source>
        <dbReference type="Proteomes" id="UP001163046"/>
    </source>
</evidence>
<evidence type="ECO:0000259" key="1">
    <source>
        <dbReference type="Pfam" id="PF18718"/>
    </source>
</evidence>
<dbReference type="OrthoDB" id="10011386at2759"/>
<comment type="caution">
    <text evidence="2">The sequence shown here is derived from an EMBL/GenBank/DDBJ whole genome shotgun (WGS) entry which is preliminary data.</text>
</comment>
<dbReference type="Pfam" id="PF18718">
    <property type="entry name" value="CxC5"/>
    <property type="match status" value="1"/>
</dbReference>
<reference evidence="2" key="1">
    <citation type="submission" date="2023-01" db="EMBL/GenBank/DDBJ databases">
        <title>Genome assembly of the deep-sea coral Lophelia pertusa.</title>
        <authorList>
            <person name="Herrera S."/>
            <person name="Cordes E."/>
        </authorList>
    </citation>
    <scope>NUCLEOTIDE SEQUENCE</scope>
    <source>
        <strain evidence="2">USNM1676648</strain>
        <tissue evidence="2">Polyp</tissue>
    </source>
</reference>
<sequence length="665" mass="74441">MPPKGRKRTRVDAASLVEELRREVDSSVAAEDALVGAFRVMCSTKLTLDGVRNLPPKVISVHLSAKFEGEVISYVSFFLEDLRVLPVSVRLATISKLTGVSAEEASLLFEGLAIVNKSLPVRNGMDLAGISGTLLLSPPTATCLLCSSPLALHNKPCDVTVHGLRGKAVGLKFSLRCEHCRINYNYDRYGDKTRGWSLYTECRPFVEASDVCFIERKLLDFQCALANHSWVSFSGFSTAYNEAFGLLAGEEVDYGEKQAASSFWNGELEAELRELGKLDFFGLMKKNEDREKVMEEVDKVRAKSVYSHSPADCSDACKARGCGRLWVVDGQWKLMFAHCMMQRKNFVRGLPLLNYPNVCTNSPKFGKAFCDEHVAYLNDKNPNIPTDIRGFLTYCGIEHGRAAGDENSEASLGELLDRDVSKVDNVLSSLGNDEASHLGNSAVVAQGNSEFIEEQQEAFNTVLDDCIEPQPTTCNKDTGSKQRLQKWSRGHLFIVRGGGIIDKWSPLFKSESPSQVFVIILSWLFVILKSINPANWANIFVAYDNMCHLDGMKAAKKPLPWPSPWDAAWTSVRKIIDSLHITNHKDKSCREKYDPSVLKEELPDGNTMAAEQTFVWLSRFKNILCAMPKVHHLFYLHRMVKRRNQYTIQCYKNGKKPLLPKARSN</sequence>
<dbReference type="InterPro" id="IPR041539">
    <property type="entry name" value="CxC5"/>
</dbReference>
<evidence type="ECO:0000313" key="2">
    <source>
        <dbReference type="EMBL" id="KAJ7354922.1"/>
    </source>
</evidence>
<gene>
    <name evidence="2" type="ORF">OS493_029031</name>
</gene>
<name>A0A9W9YN48_9CNID</name>
<proteinExistence type="predicted"/>
<feature type="domain" description="CxC5 like cysteine cluster associated with KDZ" evidence="1">
    <location>
        <begin position="134"/>
        <end position="244"/>
    </location>
</feature>
<keyword evidence="3" id="KW-1185">Reference proteome</keyword>
<accession>A0A9W9YN48</accession>
<dbReference type="Proteomes" id="UP001163046">
    <property type="component" value="Unassembled WGS sequence"/>
</dbReference>
<organism evidence="2 3">
    <name type="scientific">Desmophyllum pertusum</name>
    <dbReference type="NCBI Taxonomy" id="174260"/>
    <lineage>
        <taxon>Eukaryota</taxon>
        <taxon>Metazoa</taxon>
        <taxon>Cnidaria</taxon>
        <taxon>Anthozoa</taxon>
        <taxon>Hexacorallia</taxon>
        <taxon>Scleractinia</taxon>
        <taxon>Caryophylliina</taxon>
        <taxon>Caryophylliidae</taxon>
        <taxon>Desmophyllum</taxon>
    </lineage>
</organism>